<name>A0A7C1K3T5_THERO</name>
<dbReference type="AlphaFoldDB" id="A0A7C1K3T5"/>
<sequence>MSVVADPQLVMALHRAIAHYRHVEPRSIPVDHPHVPELAMPDRLAYAVGWVLAAAIVGSRYRTSAIDVLPVYHPEYGWDRFLVTRRVTCRLYATEPADSLGTIWLGEEDAPVFTVGQSVRLPLGKLCQEDPAEAIRRLLFAVPAPRLRHGEHTQCAHQRAERYPTIYRVTAELIADYPGLIVARELFVDDQPIDGAYHPLYTASGARLTGWTYDYIQYLAGERILFLGIDGRLATFEIEPGIWRTEEAPSQDETALRRYLEERLELGEPGRPIIELASLQSEESRNTPDNQESGE</sequence>
<feature type="region of interest" description="Disordered" evidence="1">
    <location>
        <begin position="275"/>
        <end position="295"/>
    </location>
</feature>
<accession>A0A7C1K3T5</accession>
<dbReference type="EMBL" id="DSJL01000011">
    <property type="protein sequence ID" value="HEF66230.1"/>
    <property type="molecule type" value="Genomic_DNA"/>
</dbReference>
<gene>
    <name evidence="2" type="ORF">ENP47_11645</name>
</gene>
<comment type="caution">
    <text evidence="2">The sequence shown here is derived from an EMBL/GenBank/DDBJ whole genome shotgun (WGS) entry which is preliminary data.</text>
</comment>
<evidence type="ECO:0000256" key="1">
    <source>
        <dbReference type="SAM" id="MobiDB-lite"/>
    </source>
</evidence>
<reference evidence="2" key="1">
    <citation type="journal article" date="2020" name="mSystems">
        <title>Genome- and Community-Level Interaction Insights into Carbon Utilization and Element Cycling Functions of Hydrothermarchaeota in Hydrothermal Sediment.</title>
        <authorList>
            <person name="Zhou Z."/>
            <person name="Liu Y."/>
            <person name="Xu W."/>
            <person name="Pan J."/>
            <person name="Luo Z.H."/>
            <person name="Li M."/>
        </authorList>
    </citation>
    <scope>NUCLEOTIDE SEQUENCE [LARGE SCALE GENOMIC DNA]</scope>
    <source>
        <strain evidence="2">SpSt-222</strain>
    </source>
</reference>
<protein>
    <submittedName>
        <fullName evidence="2">Uncharacterized protein</fullName>
    </submittedName>
</protein>
<organism evidence="2">
    <name type="scientific">Thermomicrobium roseum</name>
    <dbReference type="NCBI Taxonomy" id="500"/>
    <lineage>
        <taxon>Bacteria</taxon>
        <taxon>Pseudomonadati</taxon>
        <taxon>Thermomicrobiota</taxon>
        <taxon>Thermomicrobia</taxon>
        <taxon>Thermomicrobiales</taxon>
        <taxon>Thermomicrobiaceae</taxon>
        <taxon>Thermomicrobium</taxon>
    </lineage>
</organism>
<proteinExistence type="predicted"/>
<evidence type="ECO:0000313" key="2">
    <source>
        <dbReference type="EMBL" id="HEF66230.1"/>
    </source>
</evidence>